<dbReference type="Pfam" id="PF08808">
    <property type="entry name" value="RES"/>
    <property type="match status" value="1"/>
</dbReference>
<keyword evidence="3" id="KW-1185">Reference proteome</keyword>
<dbReference type="SMART" id="SM00953">
    <property type="entry name" value="RES"/>
    <property type="match status" value="1"/>
</dbReference>
<dbReference type="RefSeq" id="WP_187570542.1">
    <property type="nucleotide sequence ID" value="NZ_CP060711.1"/>
</dbReference>
<dbReference type="InterPro" id="IPR014914">
    <property type="entry name" value="RES_dom"/>
</dbReference>
<evidence type="ECO:0000259" key="1">
    <source>
        <dbReference type="SMART" id="SM00953"/>
    </source>
</evidence>
<accession>A0A7G9QTW8</accession>
<feature type="domain" description="RES" evidence="1">
    <location>
        <begin position="161"/>
        <end position="305"/>
    </location>
</feature>
<protein>
    <submittedName>
        <fullName evidence="2">RES family NAD+ phosphorylase</fullName>
    </submittedName>
</protein>
<proteinExistence type="predicted"/>
<organism evidence="2 3">
    <name type="scientific">Thermomonas brevis</name>
    <dbReference type="NCBI Taxonomy" id="215691"/>
    <lineage>
        <taxon>Bacteria</taxon>
        <taxon>Pseudomonadati</taxon>
        <taxon>Pseudomonadota</taxon>
        <taxon>Gammaproteobacteria</taxon>
        <taxon>Lysobacterales</taxon>
        <taxon>Lysobacteraceae</taxon>
        <taxon>Thermomonas</taxon>
    </lineage>
</organism>
<dbReference type="EMBL" id="CP060711">
    <property type="protein sequence ID" value="QNN46793.1"/>
    <property type="molecule type" value="Genomic_DNA"/>
</dbReference>
<dbReference type="AlphaFoldDB" id="A0A7G9QTW8"/>
<evidence type="ECO:0000313" key="2">
    <source>
        <dbReference type="EMBL" id="QNN46793.1"/>
    </source>
</evidence>
<sequence>MRALIRKHFNEWTYNPHWGGDGLSAIFQGENPILNFNASWDPIDIEDAVLPAIEEGYETETVPISLHAGYYDGHPNMPLEALVDSHEERFNSLLARTRRENSYLIEPEAKLLLEPHLHFLRRKMPAGTVVHRARIGFAERNYRIFERPNDAWFYLPYEGVALGAAPPSVSASGRMNRAGVSFLYAASNLETALSEVRPHPGHVVSVGEFRSSRTLMIADFSQVSIAEFSSSDERLNDYWLLLSIDRLFSVPIPPEERQNYVLSQLLSDVIRQLGFDGVSFRSSVGTGINYAFFDAAGFEYVVDSARSLHVSSLAYVSRPLRKLTREAN</sequence>
<name>A0A7G9QTW8_9GAMM</name>
<gene>
    <name evidence="2" type="ORF">H9L17_01000</name>
</gene>
<dbReference type="KEGG" id="tbv:H9L17_01000"/>
<reference evidence="2 3" key="1">
    <citation type="submission" date="2020-08" db="EMBL/GenBank/DDBJ databases">
        <title>Genome sequence of Thermomonas brevis KACC 16975T.</title>
        <authorList>
            <person name="Hyun D.-W."/>
            <person name="Bae J.-W."/>
        </authorList>
    </citation>
    <scope>NUCLEOTIDE SEQUENCE [LARGE SCALE GENOMIC DNA]</scope>
    <source>
        <strain evidence="2 3">KACC 16975</strain>
    </source>
</reference>
<evidence type="ECO:0000313" key="3">
    <source>
        <dbReference type="Proteomes" id="UP000515977"/>
    </source>
</evidence>
<dbReference type="Proteomes" id="UP000515977">
    <property type="component" value="Chromosome"/>
</dbReference>